<dbReference type="OrthoDB" id="283587at2"/>
<evidence type="ECO:0000256" key="5">
    <source>
        <dbReference type="SAM" id="MobiDB-lite"/>
    </source>
</evidence>
<feature type="region of interest" description="Disordered" evidence="5">
    <location>
        <begin position="171"/>
        <end position="200"/>
    </location>
</feature>
<dbReference type="InterPro" id="IPR012340">
    <property type="entry name" value="NA-bd_OB-fold"/>
</dbReference>
<dbReference type="Pfam" id="PF24961">
    <property type="entry name" value="NfeD_membrane"/>
    <property type="match status" value="1"/>
</dbReference>
<keyword evidence="10" id="KW-1185">Reference proteome</keyword>
<feature type="transmembrane region" description="Helical" evidence="6">
    <location>
        <begin position="56"/>
        <end position="79"/>
    </location>
</feature>
<protein>
    <submittedName>
        <fullName evidence="9">Uncharacterized protein</fullName>
    </submittedName>
</protein>
<evidence type="ECO:0000256" key="6">
    <source>
        <dbReference type="SAM" id="Phobius"/>
    </source>
</evidence>
<evidence type="ECO:0000256" key="4">
    <source>
        <dbReference type="ARBA" id="ARBA00023136"/>
    </source>
</evidence>
<dbReference type="InterPro" id="IPR056739">
    <property type="entry name" value="NfeD_membrane"/>
</dbReference>
<evidence type="ECO:0000259" key="8">
    <source>
        <dbReference type="Pfam" id="PF24961"/>
    </source>
</evidence>
<dbReference type="Gene3D" id="2.40.50.140">
    <property type="entry name" value="Nucleic acid-binding proteins"/>
    <property type="match status" value="1"/>
</dbReference>
<feature type="domain" description="NfeD integral membrane" evidence="8">
    <location>
        <begin position="5"/>
        <end position="71"/>
    </location>
</feature>
<dbReference type="InterPro" id="IPR052165">
    <property type="entry name" value="Membrane_assoc_protease"/>
</dbReference>
<feature type="transmembrane region" description="Helical" evidence="6">
    <location>
        <begin position="6"/>
        <end position="24"/>
    </location>
</feature>
<proteinExistence type="predicted"/>
<dbReference type="InterPro" id="IPR002810">
    <property type="entry name" value="NfeD-like_C"/>
</dbReference>
<dbReference type="GO" id="GO:0016020">
    <property type="term" value="C:membrane"/>
    <property type="evidence" value="ECO:0007669"/>
    <property type="project" value="UniProtKB-SubCell"/>
</dbReference>
<gene>
    <name evidence="9" type="ORF">Mal4_15550</name>
</gene>
<keyword evidence="2 6" id="KW-0812">Transmembrane</keyword>
<name>A0A517Z481_9PLAN</name>
<dbReference type="Proteomes" id="UP000320496">
    <property type="component" value="Chromosome"/>
</dbReference>
<dbReference type="Pfam" id="PF01957">
    <property type="entry name" value="NfeD"/>
    <property type="match status" value="1"/>
</dbReference>
<feature type="transmembrane region" description="Helical" evidence="6">
    <location>
        <begin position="31"/>
        <end position="50"/>
    </location>
</feature>
<evidence type="ECO:0000313" key="9">
    <source>
        <dbReference type="EMBL" id="QDU37245.1"/>
    </source>
</evidence>
<dbReference type="SUPFAM" id="SSF141322">
    <property type="entry name" value="NfeD domain-like"/>
    <property type="match status" value="1"/>
</dbReference>
<evidence type="ECO:0000256" key="3">
    <source>
        <dbReference type="ARBA" id="ARBA00022989"/>
    </source>
</evidence>
<evidence type="ECO:0000313" key="10">
    <source>
        <dbReference type="Proteomes" id="UP000320496"/>
    </source>
</evidence>
<accession>A0A517Z481</accession>
<dbReference type="RefSeq" id="WP_145368031.1">
    <property type="nucleotide sequence ID" value="NZ_CP036275.1"/>
</dbReference>
<sequence length="200" mass="21760">MNYDLLALVLLIVGCGLIVAEIFLPSGGMISVMCVIAFMASGWCAYKAWWETSPGFWWTYVAGVIVLIPTVIISLFRVLSNTPLGDRVLLAAPDPSEVTPYREEEAHLSQLIGKQGRTLTLLTPGGLVDVEGERLHCFSDGMVIEPQTPVEVVAVRGTRVMVRRIDPNARPADTLDELAAADEPPPSEDPSRLDFDVPQG</sequence>
<feature type="compositionally biased region" description="Basic and acidic residues" evidence="5">
    <location>
        <begin position="189"/>
        <end position="200"/>
    </location>
</feature>
<comment type="subcellular location">
    <subcellularLocation>
        <location evidence="1">Membrane</location>
        <topology evidence="1">Multi-pass membrane protein</topology>
    </subcellularLocation>
</comment>
<keyword evidence="3 6" id="KW-1133">Transmembrane helix</keyword>
<dbReference type="EMBL" id="CP036275">
    <property type="protein sequence ID" value="QDU37245.1"/>
    <property type="molecule type" value="Genomic_DNA"/>
</dbReference>
<reference evidence="9 10" key="1">
    <citation type="submission" date="2019-02" db="EMBL/GenBank/DDBJ databases">
        <title>Deep-cultivation of Planctomycetes and their phenomic and genomic characterization uncovers novel biology.</title>
        <authorList>
            <person name="Wiegand S."/>
            <person name="Jogler M."/>
            <person name="Boedeker C."/>
            <person name="Pinto D."/>
            <person name="Vollmers J."/>
            <person name="Rivas-Marin E."/>
            <person name="Kohn T."/>
            <person name="Peeters S.H."/>
            <person name="Heuer A."/>
            <person name="Rast P."/>
            <person name="Oberbeckmann S."/>
            <person name="Bunk B."/>
            <person name="Jeske O."/>
            <person name="Meyerdierks A."/>
            <person name="Storesund J.E."/>
            <person name="Kallscheuer N."/>
            <person name="Luecker S."/>
            <person name="Lage O.M."/>
            <person name="Pohl T."/>
            <person name="Merkel B.J."/>
            <person name="Hornburger P."/>
            <person name="Mueller R.-W."/>
            <person name="Bruemmer F."/>
            <person name="Labrenz M."/>
            <person name="Spormann A.M."/>
            <person name="Op den Camp H."/>
            <person name="Overmann J."/>
            <person name="Amann R."/>
            <person name="Jetten M.S.M."/>
            <person name="Mascher T."/>
            <person name="Medema M.H."/>
            <person name="Devos D.P."/>
            <person name="Kaster A.-K."/>
            <person name="Ovreas L."/>
            <person name="Rohde M."/>
            <person name="Galperin M.Y."/>
            <person name="Jogler C."/>
        </authorList>
    </citation>
    <scope>NUCLEOTIDE SEQUENCE [LARGE SCALE GENOMIC DNA]</scope>
    <source>
        <strain evidence="9 10">Mal4</strain>
    </source>
</reference>
<evidence type="ECO:0000256" key="1">
    <source>
        <dbReference type="ARBA" id="ARBA00004141"/>
    </source>
</evidence>
<dbReference type="AlphaFoldDB" id="A0A517Z481"/>
<dbReference type="KEGG" id="mri:Mal4_15550"/>
<feature type="domain" description="NfeD-like C-terminal" evidence="7">
    <location>
        <begin position="110"/>
        <end position="164"/>
    </location>
</feature>
<evidence type="ECO:0000256" key="2">
    <source>
        <dbReference type="ARBA" id="ARBA00022692"/>
    </source>
</evidence>
<evidence type="ECO:0000259" key="7">
    <source>
        <dbReference type="Pfam" id="PF01957"/>
    </source>
</evidence>
<dbReference type="PANTHER" id="PTHR33507">
    <property type="entry name" value="INNER MEMBRANE PROTEIN YBBJ"/>
    <property type="match status" value="1"/>
</dbReference>
<organism evidence="9 10">
    <name type="scientific">Maioricimonas rarisocia</name>
    <dbReference type="NCBI Taxonomy" id="2528026"/>
    <lineage>
        <taxon>Bacteria</taxon>
        <taxon>Pseudomonadati</taxon>
        <taxon>Planctomycetota</taxon>
        <taxon>Planctomycetia</taxon>
        <taxon>Planctomycetales</taxon>
        <taxon>Planctomycetaceae</taxon>
        <taxon>Maioricimonas</taxon>
    </lineage>
</organism>
<keyword evidence="4 6" id="KW-0472">Membrane</keyword>